<dbReference type="InterPro" id="IPR004001">
    <property type="entry name" value="Actin_CS"/>
</dbReference>
<dbReference type="FunFam" id="3.30.420.40:FF:000148">
    <property type="entry name" value="Actin, alpha skeletal muscle"/>
    <property type="match status" value="1"/>
</dbReference>
<dbReference type="PANTHER" id="PTHR11937">
    <property type="entry name" value="ACTIN"/>
    <property type="match status" value="1"/>
</dbReference>
<comment type="subcellular location">
    <subcellularLocation>
        <location evidence="1">Cytoplasm</location>
        <location evidence="1">Cytoskeleton</location>
    </subcellularLocation>
</comment>
<gene>
    <name evidence="8" type="ORF">OLUC0939_LOCUS5231</name>
</gene>
<dbReference type="PROSITE" id="PS00432">
    <property type="entry name" value="ACTINS_2"/>
    <property type="match status" value="1"/>
</dbReference>
<evidence type="ECO:0000256" key="4">
    <source>
        <dbReference type="ARBA" id="ARBA00022741"/>
    </source>
</evidence>
<evidence type="ECO:0000313" key="8">
    <source>
        <dbReference type="EMBL" id="CAD8224505.1"/>
    </source>
</evidence>
<dbReference type="CDD" id="cd10220">
    <property type="entry name" value="ASKHA_NBD_Arp2"/>
    <property type="match status" value="1"/>
</dbReference>
<dbReference type="FunFam" id="3.90.640.10:FF:000007">
    <property type="entry name" value="Actin like 7B"/>
    <property type="match status" value="1"/>
</dbReference>
<evidence type="ECO:0000256" key="6">
    <source>
        <dbReference type="ARBA" id="ARBA00023212"/>
    </source>
</evidence>
<evidence type="ECO:0000256" key="1">
    <source>
        <dbReference type="ARBA" id="ARBA00004245"/>
    </source>
</evidence>
<dbReference type="Gene3D" id="3.90.640.10">
    <property type="entry name" value="Actin, Chain A, domain 4"/>
    <property type="match status" value="1"/>
</dbReference>
<dbReference type="EMBL" id="HBDX01006085">
    <property type="protein sequence ID" value="CAD8224505.1"/>
    <property type="molecule type" value="Transcribed_RNA"/>
</dbReference>
<name>A0A7R9XT58_9CHLO</name>
<dbReference type="OMA" id="WEDMQHL"/>
<dbReference type="SUPFAM" id="SSF53067">
    <property type="entry name" value="Actin-like ATPase domain"/>
    <property type="match status" value="2"/>
</dbReference>
<evidence type="ECO:0008006" key="9">
    <source>
        <dbReference type="Google" id="ProtNLM"/>
    </source>
</evidence>
<proteinExistence type="inferred from homology"/>
<dbReference type="GO" id="GO:0005524">
    <property type="term" value="F:ATP binding"/>
    <property type="evidence" value="ECO:0007669"/>
    <property type="project" value="UniProtKB-KW"/>
</dbReference>
<keyword evidence="3" id="KW-0963">Cytoplasm</keyword>
<evidence type="ECO:0000256" key="7">
    <source>
        <dbReference type="RuleBase" id="RU000487"/>
    </source>
</evidence>
<dbReference type="InterPro" id="IPR043129">
    <property type="entry name" value="ATPase_NBD"/>
</dbReference>
<dbReference type="AlphaFoldDB" id="A0A7R9XT58"/>
<keyword evidence="6" id="KW-0206">Cytoskeleton</keyword>
<comment type="similarity">
    <text evidence="2 7">Belongs to the actin family.</text>
</comment>
<sequence>MTDASGALPARFATSVGLTNRENVVVCDTGTGFVKAGYAGDEEPRTLFPCMVGRPTLRYEEDAFDDEAMKDVYVGDEAARKRANLEISYPVSNGVVRDWEDMGLVWDRAFESLGCDTRECKVMLTDPPLNPKSNRERMMSTMFETYGFRGAYVQVQAVLTLYAQGLMTGVVVDSGDGVTHVVPVVDGYSFPHLTKRLNVAGRHVTTRMIDLLTRRGYPLNRTSDVETARLIKEELCYVAYDYKRDLQLARETTATNASYTLPDGRVIKFGPERFMGPECLFQPDLIDVESDGISDLVFKCIQENEIDNRRSLYQHIVLSGGNSMYAGLPSRLERDIKRLYLKNVLNGDKEAMKKFKMKVEAPAHRKHMVFVGGAVLADIMRSKDEFWISKQEYEEQGIERALKKCGM</sequence>
<dbReference type="SMART" id="SM00268">
    <property type="entry name" value="ACTIN"/>
    <property type="match status" value="1"/>
</dbReference>
<evidence type="ECO:0000256" key="3">
    <source>
        <dbReference type="ARBA" id="ARBA00022490"/>
    </source>
</evidence>
<dbReference type="Pfam" id="PF00022">
    <property type="entry name" value="Actin"/>
    <property type="match status" value="1"/>
</dbReference>
<dbReference type="Gene3D" id="3.30.420.40">
    <property type="match status" value="2"/>
</dbReference>
<evidence type="ECO:0000256" key="2">
    <source>
        <dbReference type="ARBA" id="ARBA00006752"/>
    </source>
</evidence>
<dbReference type="PRINTS" id="PR00190">
    <property type="entry name" value="ACTIN"/>
</dbReference>
<keyword evidence="4" id="KW-0547">Nucleotide-binding</keyword>
<organism evidence="8">
    <name type="scientific">Ostreococcus sp. 'lucimarinus'</name>
    <dbReference type="NCBI Taxonomy" id="242159"/>
    <lineage>
        <taxon>Eukaryota</taxon>
        <taxon>Viridiplantae</taxon>
        <taxon>Chlorophyta</taxon>
        <taxon>Mamiellophyceae</taxon>
        <taxon>Mamiellales</taxon>
        <taxon>Bathycoccaceae</taxon>
        <taxon>Ostreococcus</taxon>
    </lineage>
</organism>
<keyword evidence="5" id="KW-0067">ATP-binding</keyword>
<reference evidence="8" key="1">
    <citation type="submission" date="2021-01" db="EMBL/GenBank/DDBJ databases">
        <authorList>
            <person name="Corre E."/>
            <person name="Pelletier E."/>
            <person name="Niang G."/>
            <person name="Scheremetjew M."/>
            <person name="Finn R."/>
            <person name="Kale V."/>
            <person name="Holt S."/>
            <person name="Cochrane G."/>
            <person name="Meng A."/>
            <person name="Brown T."/>
            <person name="Cohen L."/>
        </authorList>
    </citation>
    <scope>NUCLEOTIDE SEQUENCE</scope>
    <source>
        <strain evidence="8">Clade-A-BCC118000</strain>
    </source>
</reference>
<evidence type="ECO:0000256" key="5">
    <source>
        <dbReference type="ARBA" id="ARBA00022840"/>
    </source>
</evidence>
<accession>A0A7R9XT58</accession>
<protein>
    <recommendedName>
        <fullName evidence="9">Actin-related protein 2</fullName>
    </recommendedName>
</protein>
<dbReference type="InterPro" id="IPR004000">
    <property type="entry name" value="Actin"/>
</dbReference>
<dbReference type="GO" id="GO:0005856">
    <property type="term" value="C:cytoskeleton"/>
    <property type="evidence" value="ECO:0007669"/>
    <property type="project" value="UniProtKB-SubCell"/>
</dbReference>